<keyword evidence="2" id="KW-1185">Reference proteome</keyword>
<evidence type="ECO:0000313" key="1">
    <source>
        <dbReference type="EMBL" id="MEK8126446.1"/>
    </source>
</evidence>
<comment type="caution">
    <text evidence="1">The sequence shown here is derived from an EMBL/GenBank/DDBJ whole genome shotgun (WGS) entry which is preliminary data.</text>
</comment>
<reference evidence="1 2" key="1">
    <citation type="submission" date="2024-04" db="EMBL/GenBank/DDBJ databases">
        <title>draft genome sequnece of Paenibacillus filicis.</title>
        <authorList>
            <person name="Kim D.-U."/>
        </authorList>
    </citation>
    <scope>NUCLEOTIDE SEQUENCE [LARGE SCALE GENOMIC DNA]</scope>
    <source>
        <strain evidence="1 2">KACC14197</strain>
    </source>
</reference>
<accession>A0ABU9DC72</accession>
<sequence length="52" mass="6338">MQNDIYQEYGVLEPDKDEFWFDAIPDAEDGWFARDEERELELQAQDERRART</sequence>
<name>A0ABU9DC72_9BACL</name>
<protein>
    <submittedName>
        <fullName evidence="1">Uncharacterized protein</fullName>
    </submittedName>
</protein>
<proteinExistence type="predicted"/>
<dbReference type="EMBL" id="JBBPCC010000001">
    <property type="protein sequence ID" value="MEK8126446.1"/>
    <property type="molecule type" value="Genomic_DNA"/>
</dbReference>
<gene>
    <name evidence="1" type="ORF">WMW72_00805</name>
</gene>
<organism evidence="1 2">
    <name type="scientific">Paenibacillus filicis</name>
    <dbReference type="NCBI Taxonomy" id="669464"/>
    <lineage>
        <taxon>Bacteria</taxon>
        <taxon>Bacillati</taxon>
        <taxon>Bacillota</taxon>
        <taxon>Bacilli</taxon>
        <taxon>Bacillales</taxon>
        <taxon>Paenibacillaceae</taxon>
        <taxon>Paenibacillus</taxon>
    </lineage>
</organism>
<dbReference type="RefSeq" id="WP_341413504.1">
    <property type="nucleotide sequence ID" value="NZ_JBBPCC010000001.1"/>
</dbReference>
<evidence type="ECO:0000313" key="2">
    <source>
        <dbReference type="Proteomes" id="UP001469365"/>
    </source>
</evidence>
<dbReference type="Proteomes" id="UP001469365">
    <property type="component" value="Unassembled WGS sequence"/>
</dbReference>